<dbReference type="OrthoDB" id="6190822at2"/>
<protein>
    <recommendedName>
        <fullName evidence="3">Lipoprotein</fullName>
    </recommendedName>
</protein>
<comment type="caution">
    <text evidence="1">The sequence shown here is derived from an EMBL/GenBank/DDBJ whole genome shotgun (WGS) entry which is preliminary data.</text>
</comment>
<evidence type="ECO:0000313" key="2">
    <source>
        <dbReference type="Proteomes" id="UP000005953"/>
    </source>
</evidence>
<accession>A4BH14</accession>
<organism evidence="1 2">
    <name type="scientific">Reinekea blandensis MED297</name>
    <dbReference type="NCBI Taxonomy" id="314283"/>
    <lineage>
        <taxon>Bacteria</taxon>
        <taxon>Pseudomonadati</taxon>
        <taxon>Pseudomonadota</taxon>
        <taxon>Gammaproteobacteria</taxon>
        <taxon>Oceanospirillales</taxon>
        <taxon>Saccharospirillaceae</taxon>
        <taxon>Reinekea</taxon>
    </lineage>
</organism>
<keyword evidence="2" id="KW-1185">Reference proteome</keyword>
<reference evidence="1 2" key="1">
    <citation type="submission" date="2006-02" db="EMBL/GenBank/DDBJ databases">
        <authorList>
            <person name="Pinhassi J."/>
            <person name="Pedros-Alio C."/>
            <person name="Ferriera S."/>
            <person name="Johnson J."/>
            <person name="Kravitz S."/>
            <person name="Halpern A."/>
            <person name="Remington K."/>
            <person name="Beeson K."/>
            <person name="Tran B."/>
            <person name="Rogers Y.-H."/>
            <person name="Friedman R."/>
            <person name="Venter J.C."/>
        </authorList>
    </citation>
    <scope>NUCLEOTIDE SEQUENCE [LARGE SCALE GENOMIC DNA]</scope>
    <source>
        <strain evidence="1 2">MED297</strain>
    </source>
</reference>
<sequence>MNTLTERRSSLTRLFASPVVIATTLVLSGCYVDISHELEAGGDTDSHTYAELDDYSTRFLVDAAIVPVALSTESGGMVSDPDQYTTPQNRIATRAVIIETTYAYLFEDRACDLGGVTETEAQADTTSYSDGYTYVDLWLNASAYQCETVSQGTVHRINSDLSYDVTGWYDDWGHQISSLDADLNGWVNVHFNGRFIEHKNLTMQTYSVNGDDLASRGSSRIELDDGYRAMTAYFQTETDVHLRLGETLPHAGTVEFRNSRGWVELTFESDGVWRRDSLGRDRFIYWSTLY</sequence>
<evidence type="ECO:0000313" key="1">
    <source>
        <dbReference type="EMBL" id="EAR08513.1"/>
    </source>
</evidence>
<dbReference type="AlphaFoldDB" id="A4BH14"/>
<dbReference type="STRING" id="314283.MED297_14865"/>
<dbReference type="HOGENOM" id="CLU_959332_0_0_6"/>
<dbReference type="EMBL" id="AAOE01000019">
    <property type="protein sequence ID" value="EAR08513.1"/>
    <property type="molecule type" value="Genomic_DNA"/>
</dbReference>
<dbReference type="PROSITE" id="PS51257">
    <property type="entry name" value="PROKAR_LIPOPROTEIN"/>
    <property type="match status" value="1"/>
</dbReference>
<name>A4BH14_9GAMM</name>
<gene>
    <name evidence="1" type="ORF">MED297_14865</name>
</gene>
<proteinExistence type="predicted"/>
<dbReference type="RefSeq" id="WP_008043041.1">
    <property type="nucleotide sequence ID" value="NZ_CH724150.1"/>
</dbReference>
<dbReference type="Proteomes" id="UP000005953">
    <property type="component" value="Unassembled WGS sequence"/>
</dbReference>
<evidence type="ECO:0008006" key="3">
    <source>
        <dbReference type="Google" id="ProtNLM"/>
    </source>
</evidence>